<comment type="caution">
    <text evidence="1">The sequence shown here is derived from an EMBL/GenBank/DDBJ whole genome shotgun (WGS) entry which is preliminary data.</text>
</comment>
<dbReference type="Pfam" id="PF14078">
    <property type="entry name" value="DUF4259"/>
    <property type="match status" value="1"/>
</dbReference>
<proteinExistence type="predicted"/>
<gene>
    <name evidence="1" type="ORF">GC093_01370</name>
</gene>
<dbReference type="Proteomes" id="UP000641588">
    <property type="component" value="Unassembled WGS sequence"/>
</dbReference>
<keyword evidence="2" id="KW-1185">Reference proteome</keyword>
<dbReference type="AlphaFoldDB" id="A0A972GP94"/>
<protein>
    <submittedName>
        <fullName evidence="1">DUF4259 domain-containing protein</fullName>
    </submittedName>
</protein>
<sequence>MGAWGIGNFENDTVQDWIIELVETQDINLLSESIEMVLEDNYLDADVACIALGAVEILAALQNRPGKEIYEDELQEWILQHKGQGTNY</sequence>
<dbReference type="RefSeq" id="WP_171650066.1">
    <property type="nucleotide sequence ID" value="NZ_WHOD01000005.1"/>
</dbReference>
<dbReference type="InterPro" id="IPR025355">
    <property type="entry name" value="DUF4259"/>
</dbReference>
<name>A0A972GP94_9BACL</name>
<reference evidence="1" key="1">
    <citation type="submission" date="2019-10" db="EMBL/GenBank/DDBJ databases">
        <title>Description of Paenibacillus glebae sp. nov.</title>
        <authorList>
            <person name="Carlier A."/>
            <person name="Qi S."/>
        </authorList>
    </citation>
    <scope>NUCLEOTIDE SEQUENCE</scope>
    <source>
        <strain evidence="1">LMG 31456</strain>
    </source>
</reference>
<accession>A0A972GP94</accession>
<dbReference type="EMBL" id="WHOD01000005">
    <property type="protein sequence ID" value="NOU91889.1"/>
    <property type="molecule type" value="Genomic_DNA"/>
</dbReference>
<evidence type="ECO:0000313" key="2">
    <source>
        <dbReference type="Proteomes" id="UP000641588"/>
    </source>
</evidence>
<evidence type="ECO:0000313" key="1">
    <source>
        <dbReference type="EMBL" id="NOU91889.1"/>
    </source>
</evidence>
<organism evidence="1 2">
    <name type="scientific">Paenibacillus foliorum</name>
    <dbReference type="NCBI Taxonomy" id="2654974"/>
    <lineage>
        <taxon>Bacteria</taxon>
        <taxon>Bacillati</taxon>
        <taxon>Bacillota</taxon>
        <taxon>Bacilli</taxon>
        <taxon>Bacillales</taxon>
        <taxon>Paenibacillaceae</taxon>
        <taxon>Paenibacillus</taxon>
    </lineage>
</organism>